<proteinExistence type="predicted"/>
<name>A0AAN6SVN9_9PEZI</name>
<evidence type="ECO:0000313" key="1">
    <source>
        <dbReference type="EMBL" id="KAK4043955.1"/>
    </source>
</evidence>
<protein>
    <submittedName>
        <fullName evidence="1">Uncharacterized protein</fullName>
    </submittedName>
</protein>
<evidence type="ECO:0000313" key="2">
    <source>
        <dbReference type="Proteomes" id="UP001303115"/>
    </source>
</evidence>
<accession>A0AAN6SVN9</accession>
<keyword evidence="2" id="KW-1185">Reference proteome</keyword>
<comment type="caution">
    <text evidence="1">The sequence shown here is derived from an EMBL/GenBank/DDBJ whole genome shotgun (WGS) entry which is preliminary data.</text>
</comment>
<dbReference type="EMBL" id="MU854322">
    <property type="protein sequence ID" value="KAK4043955.1"/>
    <property type="molecule type" value="Genomic_DNA"/>
</dbReference>
<dbReference type="AlphaFoldDB" id="A0AAN6SVN9"/>
<dbReference type="Proteomes" id="UP001303115">
    <property type="component" value="Unassembled WGS sequence"/>
</dbReference>
<gene>
    <name evidence="1" type="ORF">C8A01DRAFT_12517</name>
</gene>
<sequence length="304" mass="35860">MDNSFLVEGGPVRLTLQQLLEEFICQRINRWKARQKEIADRELVAQMVAMCWDYDSLPREGPGCLMPDHKGGYVYIPYDESREGLTPDLQDRIDKLEHWFRNPANGPVVRQMDKILEREVNNQCFWEFLDGGNASRIDFHGKWHNLSWTCTENQLVKSLEAYSNPHFSHEVVQERLLKDLKTIHHPEDAAKEAQALTTELQSQQPDQNESDWLYFLCGQQDATTPLEERNWRRLRRQPNDMKLMKRESREESKWAIIIRPSLLRHYQRCNTVFDLQRRQMRYCQEVEPALKGPEVAGEPYFNGG</sequence>
<reference evidence="2" key="1">
    <citation type="journal article" date="2023" name="Mol. Phylogenet. Evol.">
        <title>Genome-scale phylogeny and comparative genomics of the fungal order Sordariales.</title>
        <authorList>
            <person name="Hensen N."/>
            <person name="Bonometti L."/>
            <person name="Westerberg I."/>
            <person name="Brannstrom I.O."/>
            <person name="Guillou S."/>
            <person name="Cros-Aarteil S."/>
            <person name="Calhoun S."/>
            <person name="Haridas S."/>
            <person name="Kuo A."/>
            <person name="Mondo S."/>
            <person name="Pangilinan J."/>
            <person name="Riley R."/>
            <person name="LaButti K."/>
            <person name="Andreopoulos B."/>
            <person name="Lipzen A."/>
            <person name="Chen C."/>
            <person name="Yan M."/>
            <person name="Daum C."/>
            <person name="Ng V."/>
            <person name="Clum A."/>
            <person name="Steindorff A."/>
            <person name="Ohm R.A."/>
            <person name="Martin F."/>
            <person name="Silar P."/>
            <person name="Natvig D.O."/>
            <person name="Lalanne C."/>
            <person name="Gautier V."/>
            <person name="Ament-Velasquez S.L."/>
            <person name="Kruys A."/>
            <person name="Hutchinson M.I."/>
            <person name="Powell A.J."/>
            <person name="Barry K."/>
            <person name="Miller A.N."/>
            <person name="Grigoriev I.V."/>
            <person name="Debuchy R."/>
            <person name="Gladieux P."/>
            <person name="Hiltunen Thoren M."/>
            <person name="Johannesson H."/>
        </authorList>
    </citation>
    <scope>NUCLEOTIDE SEQUENCE [LARGE SCALE GENOMIC DNA]</scope>
    <source>
        <strain evidence="2">CBS 284.82</strain>
    </source>
</reference>
<organism evidence="1 2">
    <name type="scientific">Parachaetomium inaequale</name>
    <dbReference type="NCBI Taxonomy" id="2588326"/>
    <lineage>
        <taxon>Eukaryota</taxon>
        <taxon>Fungi</taxon>
        <taxon>Dikarya</taxon>
        <taxon>Ascomycota</taxon>
        <taxon>Pezizomycotina</taxon>
        <taxon>Sordariomycetes</taxon>
        <taxon>Sordariomycetidae</taxon>
        <taxon>Sordariales</taxon>
        <taxon>Chaetomiaceae</taxon>
        <taxon>Parachaetomium</taxon>
    </lineage>
</organism>